<name>A0A817TU65_9BILA</name>
<reference evidence="2" key="1">
    <citation type="submission" date="2021-02" db="EMBL/GenBank/DDBJ databases">
        <authorList>
            <person name="Nowell W R."/>
        </authorList>
    </citation>
    <scope>NUCLEOTIDE SEQUENCE</scope>
</reference>
<feature type="compositionally biased region" description="Polar residues" evidence="1">
    <location>
        <begin position="466"/>
        <end position="486"/>
    </location>
</feature>
<comment type="caution">
    <text evidence="2">The sequence shown here is derived from an EMBL/GenBank/DDBJ whole genome shotgun (WGS) entry which is preliminary data.</text>
</comment>
<dbReference type="EMBL" id="CAJNXB010003522">
    <property type="protein sequence ID" value="CAF3322342.1"/>
    <property type="molecule type" value="Genomic_DNA"/>
</dbReference>
<gene>
    <name evidence="2" type="ORF">TIS948_LOCUS20305</name>
</gene>
<evidence type="ECO:0000256" key="1">
    <source>
        <dbReference type="SAM" id="MobiDB-lite"/>
    </source>
</evidence>
<dbReference type="SUPFAM" id="SSF56399">
    <property type="entry name" value="ADP-ribosylation"/>
    <property type="match status" value="1"/>
</dbReference>
<dbReference type="OrthoDB" id="10059279at2759"/>
<protein>
    <submittedName>
        <fullName evidence="2">Uncharacterized protein</fullName>
    </submittedName>
</protein>
<dbReference type="AlphaFoldDB" id="A0A817TU65"/>
<dbReference type="Gene3D" id="3.90.176.10">
    <property type="entry name" value="Toxin ADP-ribosyltransferase, Chain A, domain 1"/>
    <property type="match status" value="1"/>
</dbReference>
<dbReference type="Proteomes" id="UP000663825">
    <property type="component" value="Unassembled WGS sequence"/>
</dbReference>
<proteinExistence type="predicted"/>
<evidence type="ECO:0000313" key="2">
    <source>
        <dbReference type="EMBL" id="CAF3322342.1"/>
    </source>
</evidence>
<organism evidence="2 3">
    <name type="scientific">Rotaria socialis</name>
    <dbReference type="NCBI Taxonomy" id="392032"/>
    <lineage>
        <taxon>Eukaryota</taxon>
        <taxon>Metazoa</taxon>
        <taxon>Spiralia</taxon>
        <taxon>Gnathifera</taxon>
        <taxon>Rotifera</taxon>
        <taxon>Eurotatoria</taxon>
        <taxon>Bdelloidea</taxon>
        <taxon>Philodinida</taxon>
        <taxon>Philodinidae</taxon>
        <taxon>Rotaria</taxon>
    </lineage>
</organism>
<accession>A0A817TU65</accession>
<sequence length="705" mass="80322">MEAITNLQPQPNINQHRNHCIAVCLLGDYSGNTALSKKKSGLFRISSAEYFQYADKKLRDNLKYWVPLPSDINMTDDEVLIQMGGRPIMFYDVTDCNQFIRSHEHKCIILILSDWHAQNKELVSDFKKCQQIIAVYRCIPQTRYMKLLKRCVFENEYSIPKNFSKEMAEARIYDLDPVSQSTLMEVWFIESVLNVRLTEKAKEDFIRFVHETYRNDKHYQRTYVKQIEDFNLNYNKKDAINWYTRSNSFLFRIVNRTCASLDFPSLFKISFYLRDLYEQLTELHDKQLGTSLKPGLIIYRGAKMSIEELKTFKSKGSLFVTRSFLSTTYEKNVARIFAEKNPCGDVEGSVLIIMKIDYTQLQEKPIAFIGELSSIPGESDVMLPMGIVLRVESYRKMRASNDYTWEIQMIRGEDEVKLEKQLSRIPDIVQTGAGIVLVGAGVFSSLRDNSQHTGLIPTHGQLPSAADSSNPSTSVQNTNISSTTGIPLNIGEDPASTSNMGMQNEQNNFVINVEPYSATQHVVNTTRIASIAAVEESLMSVITLFIVITSTVAAICMVAGSITQFFLGFDPITTVCQHIACTAFPSVLNPSSNYQVEHLDFNCSQSLINMTIIQVVQRGRNETNAQQYQTFWNSSTNMTFVQTLTEIIYIWYSLPGMYIGEASFPHFAEAQFYYTSGSTRVTSNDTWQIWAQSSCRELIYLSGTF</sequence>
<feature type="region of interest" description="Disordered" evidence="1">
    <location>
        <begin position="454"/>
        <end position="502"/>
    </location>
</feature>
<dbReference type="PROSITE" id="PS51996">
    <property type="entry name" value="TR_MART"/>
    <property type="match status" value="1"/>
</dbReference>
<evidence type="ECO:0000313" key="3">
    <source>
        <dbReference type="Proteomes" id="UP000663825"/>
    </source>
</evidence>